<dbReference type="PANTHER" id="PTHR14885:SF3">
    <property type="entry name" value="CILIA- AND FLAGELLA-ASSOCIATED PROTEIN 44"/>
    <property type="match status" value="1"/>
</dbReference>
<dbReference type="PANTHER" id="PTHR14885">
    <property type="entry name" value="CILIA- AND FLAGELLA-ASSOCIATED PROTEIN 43-RELATED"/>
    <property type="match status" value="1"/>
</dbReference>
<gene>
    <name evidence="11" type="ORF">XENOCAPTIV_004316</name>
</gene>
<keyword evidence="6 9" id="KW-0175">Coiled coil</keyword>
<name>A0ABV0QGD6_9TELE</name>
<evidence type="ECO:0000256" key="7">
    <source>
        <dbReference type="ARBA" id="ARBA00023212"/>
    </source>
</evidence>
<keyword evidence="12" id="KW-1185">Reference proteome</keyword>
<evidence type="ECO:0000313" key="12">
    <source>
        <dbReference type="Proteomes" id="UP001434883"/>
    </source>
</evidence>
<evidence type="ECO:0000256" key="5">
    <source>
        <dbReference type="ARBA" id="ARBA00022737"/>
    </source>
</evidence>
<proteinExistence type="predicted"/>
<feature type="compositionally biased region" description="Basic and acidic residues" evidence="10">
    <location>
        <begin position="171"/>
        <end position="190"/>
    </location>
</feature>
<feature type="region of interest" description="Disordered" evidence="10">
    <location>
        <begin position="160"/>
        <end position="201"/>
    </location>
</feature>
<evidence type="ECO:0000256" key="9">
    <source>
        <dbReference type="SAM" id="Coils"/>
    </source>
</evidence>
<keyword evidence="3" id="KW-0963">Cytoplasm</keyword>
<evidence type="ECO:0000256" key="4">
    <source>
        <dbReference type="ARBA" id="ARBA00022574"/>
    </source>
</evidence>
<feature type="coiled-coil region" evidence="9">
    <location>
        <begin position="497"/>
        <end position="524"/>
    </location>
</feature>
<dbReference type="Proteomes" id="UP001434883">
    <property type="component" value="Unassembled WGS sequence"/>
</dbReference>
<dbReference type="EMBL" id="JAHRIN010009856">
    <property type="protein sequence ID" value="MEQ2194882.1"/>
    <property type="molecule type" value="Genomic_DNA"/>
</dbReference>
<comment type="subcellular location">
    <subcellularLocation>
        <location evidence="1">Cell projection</location>
        <location evidence="1">Cilium</location>
    </subcellularLocation>
    <subcellularLocation>
        <location evidence="2">Cytoplasm</location>
        <location evidence="2">Cytoskeleton</location>
    </subcellularLocation>
</comment>
<evidence type="ECO:0000256" key="3">
    <source>
        <dbReference type="ARBA" id="ARBA00022490"/>
    </source>
</evidence>
<keyword evidence="5" id="KW-0677">Repeat</keyword>
<evidence type="ECO:0000256" key="10">
    <source>
        <dbReference type="SAM" id="MobiDB-lite"/>
    </source>
</evidence>
<evidence type="ECO:0000256" key="1">
    <source>
        <dbReference type="ARBA" id="ARBA00004138"/>
    </source>
</evidence>
<reference evidence="11 12" key="1">
    <citation type="submission" date="2021-06" db="EMBL/GenBank/DDBJ databases">
        <authorList>
            <person name="Palmer J.M."/>
        </authorList>
    </citation>
    <scope>NUCLEOTIDE SEQUENCE [LARGE SCALE GENOMIC DNA]</scope>
    <source>
        <strain evidence="11 12">XC_2019</strain>
        <tissue evidence="11">Muscle</tissue>
    </source>
</reference>
<evidence type="ECO:0000256" key="8">
    <source>
        <dbReference type="ARBA" id="ARBA00023273"/>
    </source>
</evidence>
<organism evidence="11 12">
    <name type="scientific">Xenoophorus captivus</name>
    <dbReference type="NCBI Taxonomy" id="1517983"/>
    <lineage>
        <taxon>Eukaryota</taxon>
        <taxon>Metazoa</taxon>
        <taxon>Chordata</taxon>
        <taxon>Craniata</taxon>
        <taxon>Vertebrata</taxon>
        <taxon>Euteleostomi</taxon>
        <taxon>Actinopterygii</taxon>
        <taxon>Neopterygii</taxon>
        <taxon>Teleostei</taxon>
        <taxon>Neoteleostei</taxon>
        <taxon>Acanthomorphata</taxon>
        <taxon>Ovalentaria</taxon>
        <taxon>Atherinomorphae</taxon>
        <taxon>Cyprinodontiformes</taxon>
        <taxon>Goodeidae</taxon>
        <taxon>Xenoophorus</taxon>
    </lineage>
</organism>
<sequence>MQSGSIRVYPLQPGDHSLTSMQAYWALNVHDNQYGHLRHVRCSLDDLFVLTAGDDGNIFCFCLLPPGELQKTLGTKTKIPSPRELLLDRRFYEQAEKLKALKVMEVRKQMAWEQERCSIALRKLQEWSEGSLQADIITVVAIRSDHRVSTYRLPAFRWASPPNKPQIINHHNGDGESGQERRKPRADSSKDSQQTEEEVVLQPAVVPKARVKLGDRQEEKLRKAAEKAGQARAKIERRKQEWAQIYAEKPEEDYMDPEDVQAISEAKENLSEFIKGKQLRVNAELKKKHLATLEEKLKLEEYNELLELKRSNIAKLQERESSLQLRERRLDLEELLAEEKSIAKSLKKEIDMLIKKVSPVCLQLCCVSVNLCRVSLTSRCLCGILVLCIFRTNCSSNSSWRQRTSSRKICSVRLNCSGTGWSVKRSTRSPGSKVKSVPPGAALLPKPLMMWDDNRSILYVSGWHHSDCCVDAELELECNELQMKKFGRLVDLEALQMLTGSRRLEELKQEKQLLEAAQAKEIRHWDVRSLSMKCLF</sequence>
<comment type="caution">
    <text evidence="11">The sequence shown here is derived from an EMBL/GenBank/DDBJ whole genome shotgun (WGS) entry which is preliminary data.</text>
</comment>
<protein>
    <submittedName>
        <fullName evidence="11">Uncharacterized protein</fullName>
    </submittedName>
</protein>
<keyword evidence="7" id="KW-0206">Cytoskeleton</keyword>
<feature type="coiled-coil region" evidence="9">
    <location>
        <begin position="299"/>
        <end position="356"/>
    </location>
</feature>
<evidence type="ECO:0000256" key="6">
    <source>
        <dbReference type="ARBA" id="ARBA00023054"/>
    </source>
</evidence>
<evidence type="ECO:0000256" key="2">
    <source>
        <dbReference type="ARBA" id="ARBA00004245"/>
    </source>
</evidence>
<accession>A0ABV0QGD6</accession>
<keyword evidence="4" id="KW-0853">WD repeat</keyword>
<evidence type="ECO:0000313" key="11">
    <source>
        <dbReference type="EMBL" id="MEQ2194882.1"/>
    </source>
</evidence>
<keyword evidence="8" id="KW-0966">Cell projection</keyword>